<accession>A0A545SND7</accession>
<dbReference type="InterPro" id="IPR029063">
    <property type="entry name" value="SAM-dependent_MTases_sf"/>
</dbReference>
<comment type="caution">
    <text evidence="2">The sequence shown here is derived from an EMBL/GenBank/DDBJ whole genome shotgun (WGS) entry which is preliminary data.</text>
</comment>
<dbReference type="Proteomes" id="UP000319732">
    <property type="component" value="Unassembled WGS sequence"/>
</dbReference>
<feature type="region of interest" description="Disordered" evidence="1">
    <location>
        <begin position="20"/>
        <end position="45"/>
    </location>
</feature>
<dbReference type="Gene3D" id="3.40.50.150">
    <property type="entry name" value="Vaccinia Virus protein VP39"/>
    <property type="match status" value="1"/>
</dbReference>
<dbReference type="PROSITE" id="PS51257">
    <property type="entry name" value="PROKAR_LIPOPROTEIN"/>
    <property type="match status" value="1"/>
</dbReference>
<dbReference type="OrthoDB" id="9801692at2"/>
<protein>
    <submittedName>
        <fullName evidence="2">Class I SAM-dependent methyltransferase</fullName>
    </submittedName>
</protein>
<gene>
    <name evidence="2" type="ORF">FKG94_27010</name>
</gene>
<proteinExistence type="predicted"/>
<feature type="compositionally biased region" description="Low complexity" evidence="1">
    <location>
        <begin position="20"/>
        <end position="37"/>
    </location>
</feature>
<dbReference type="GO" id="GO:0008168">
    <property type="term" value="F:methyltransferase activity"/>
    <property type="evidence" value="ECO:0007669"/>
    <property type="project" value="UniProtKB-KW"/>
</dbReference>
<evidence type="ECO:0000256" key="1">
    <source>
        <dbReference type="SAM" id="MobiDB-lite"/>
    </source>
</evidence>
<name>A0A545SND7_9GAMM</name>
<dbReference type="GO" id="GO:0032259">
    <property type="term" value="P:methylation"/>
    <property type="evidence" value="ECO:0007669"/>
    <property type="project" value="UniProtKB-KW"/>
</dbReference>
<dbReference type="PIRSF" id="PIRSF031679">
    <property type="entry name" value="Mtase_Alr7345_prd"/>
    <property type="match status" value="1"/>
</dbReference>
<dbReference type="InterPro" id="IPR016980">
    <property type="entry name" value="S-AdoMet-dep_MeTrfase_Alr7345"/>
</dbReference>
<dbReference type="SUPFAM" id="SSF53335">
    <property type="entry name" value="S-adenosyl-L-methionine-dependent methyltransferases"/>
    <property type="match status" value="1"/>
</dbReference>
<dbReference type="RefSeq" id="WP_142930071.1">
    <property type="nucleotide sequence ID" value="NZ_ML660116.1"/>
</dbReference>
<evidence type="ECO:0000313" key="3">
    <source>
        <dbReference type="Proteomes" id="UP000319732"/>
    </source>
</evidence>
<evidence type="ECO:0000313" key="2">
    <source>
        <dbReference type="EMBL" id="TQV66485.1"/>
    </source>
</evidence>
<keyword evidence="2" id="KW-0808">Transferase</keyword>
<reference evidence="2 3" key="1">
    <citation type="submission" date="2019-06" db="EMBL/GenBank/DDBJ databases">
        <title>Whole genome sequence for Cellvibrionaceae sp. R142.</title>
        <authorList>
            <person name="Wang G."/>
        </authorList>
    </citation>
    <scope>NUCLEOTIDE SEQUENCE [LARGE SCALE GENOMIC DNA]</scope>
    <source>
        <strain evidence="2 3">R142</strain>
    </source>
</reference>
<organism evidence="2 3">
    <name type="scientific">Exilibacterium tricleocarpae</name>
    <dbReference type="NCBI Taxonomy" id="2591008"/>
    <lineage>
        <taxon>Bacteria</taxon>
        <taxon>Pseudomonadati</taxon>
        <taxon>Pseudomonadota</taxon>
        <taxon>Gammaproteobacteria</taxon>
        <taxon>Cellvibrionales</taxon>
        <taxon>Cellvibrionaceae</taxon>
        <taxon>Exilibacterium</taxon>
    </lineage>
</organism>
<sequence length="304" mass="33074">MLKVLIPILTLTLVACSQEPETTTTPAPAEPAAAAPTATPPAPEADPLEATLAAQSTEHKARYAHRNPRETLEFFGIEPGMTVVEALPGGGWYTKILLPYLGTEGALAGVDYALDMWPKFGFFSDEQLEAKKTWIPTWTADANTWRTEDSAEVSAFVFGSMPEDLEGSADAVLFIRALHNLNRFENDGGYLTTALGDAYRALKPGGIVGVVQHEAPAEMPDDWADGSKGYLKRANLIASMEAAGFEYVDSSDINANPNDQPTTEDVVWRLPPMLFTSRDNPELRAQMQAVGESNRMTLKFRKPG</sequence>
<dbReference type="EMBL" id="VHSG01000041">
    <property type="protein sequence ID" value="TQV66485.1"/>
    <property type="molecule type" value="Genomic_DNA"/>
</dbReference>
<dbReference type="AlphaFoldDB" id="A0A545SND7"/>
<keyword evidence="2" id="KW-0489">Methyltransferase</keyword>
<keyword evidence="3" id="KW-1185">Reference proteome</keyword>